<feature type="transmembrane region" description="Helical" evidence="7">
    <location>
        <begin position="153"/>
        <end position="174"/>
    </location>
</feature>
<feature type="domain" description="Major facilitator superfamily (MFS) profile" evidence="8">
    <location>
        <begin position="57"/>
        <end position="465"/>
    </location>
</feature>
<dbReference type="AlphaFoldDB" id="A0A2T3ZVV8"/>
<evidence type="ECO:0000256" key="4">
    <source>
        <dbReference type="ARBA" id="ARBA00022989"/>
    </source>
</evidence>
<dbReference type="InterPro" id="IPR036259">
    <property type="entry name" value="MFS_trans_sf"/>
</dbReference>
<keyword evidence="10" id="KW-1185">Reference proteome</keyword>
<gene>
    <name evidence="9" type="ORF">M431DRAFT_545830</name>
</gene>
<dbReference type="InterPro" id="IPR011701">
    <property type="entry name" value="MFS"/>
</dbReference>
<dbReference type="FunFam" id="1.20.1250.20:FF:000064">
    <property type="entry name" value="MFS allantoate transporter"/>
    <property type="match status" value="1"/>
</dbReference>
<evidence type="ECO:0000259" key="8">
    <source>
        <dbReference type="PROSITE" id="PS50850"/>
    </source>
</evidence>
<name>A0A2T3ZVV8_TRIHA</name>
<keyword evidence="3 7" id="KW-0812">Transmembrane</keyword>
<evidence type="ECO:0000256" key="6">
    <source>
        <dbReference type="ARBA" id="ARBA00037968"/>
    </source>
</evidence>
<evidence type="ECO:0000313" key="10">
    <source>
        <dbReference type="Proteomes" id="UP000241690"/>
    </source>
</evidence>
<dbReference type="PANTHER" id="PTHR43791:SF40">
    <property type="entry name" value="THIAMINE PATHWAY TRANSPORTER THI73"/>
    <property type="match status" value="1"/>
</dbReference>
<dbReference type="InterPro" id="IPR020846">
    <property type="entry name" value="MFS_dom"/>
</dbReference>
<accession>A0A2T3ZVV8</accession>
<feature type="transmembrane region" description="Helical" evidence="7">
    <location>
        <begin position="440"/>
        <end position="460"/>
    </location>
</feature>
<evidence type="ECO:0000313" key="9">
    <source>
        <dbReference type="EMBL" id="PTB48944.1"/>
    </source>
</evidence>
<dbReference type="RefSeq" id="XP_024768621.1">
    <property type="nucleotide sequence ID" value="XM_024921185.1"/>
</dbReference>
<evidence type="ECO:0000256" key="5">
    <source>
        <dbReference type="ARBA" id="ARBA00023136"/>
    </source>
</evidence>
<comment type="similarity">
    <text evidence="6">Belongs to the major facilitator superfamily. Allantoate permease family.</text>
</comment>
<feature type="transmembrane region" description="Helical" evidence="7">
    <location>
        <begin position="349"/>
        <end position="368"/>
    </location>
</feature>
<dbReference type="GO" id="GO:0022857">
    <property type="term" value="F:transmembrane transporter activity"/>
    <property type="evidence" value="ECO:0007669"/>
    <property type="project" value="InterPro"/>
</dbReference>
<feature type="transmembrane region" description="Helical" evidence="7">
    <location>
        <begin position="52"/>
        <end position="70"/>
    </location>
</feature>
<evidence type="ECO:0000256" key="1">
    <source>
        <dbReference type="ARBA" id="ARBA00004141"/>
    </source>
</evidence>
<evidence type="ECO:0000256" key="3">
    <source>
        <dbReference type="ARBA" id="ARBA00022692"/>
    </source>
</evidence>
<comment type="subcellular location">
    <subcellularLocation>
        <location evidence="1">Membrane</location>
        <topology evidence="1">Multi-pass membrane protein</topology>
    </subcellularLocation>
</comment>
<proteinExistence type="inferred from homology"/>
<keyword evidence="2" id="KW-0813">Transport</keyword>
<reference evidence="9 10" key="1">
    <citation type="submission" date="2016-07" db="EMBL/GenBank/DDBJ databases">
        <title>Multiple horizontal gene transfer events from other fungi enriched the ability of initially mycotrophic Trichoderma (Ascomycota) to feed on dead plant biomass.</title>
        <authorList>
            <consortium name="DOE Joint Genome Institute"/>
            <person name="Aerts A."/>
            <person name="Atanasova L."/>
            <person name="Chenthamara K."/>
            <person name="Zhang J."/>
            <person name="Grujic M."/>
            <person name="Henrissat B."/>
            <person name="Kuo A."/>
            <person name="Salamov A."/>
            <person name="Lipzen A."/>
            <person name="Labutti K."/>
            <person name="Barry K."/>
            <person name="Miao Y."/>
            <person name="Rahimi M.J."/>
            <person name="Shen Q."/>
            <person name="Grigoriev I.V."/>
            <person name="Kubicek C.P."/>
            <person name="Druzhinina I.S."/>
        </authorList>
    </citation>
    <scope>NUCLEOTIDE SEQUENCE [LARGE SCALE GENOMIC DNA]</scope>
    <source>
        <strain evidence="9 10">CBS 226.95</strain>
    </source>
</reference>
<feature type="transmembrane region" description="Helical" evidence="7">
    <location>
        <begin position="181"/>
        <end position="204"/>
    </location>
</feature>
<keyword evidence="4 7" id="KW-1133">Transmembrane helix</keyword>
<evidence type="ECO:0000256" key="7">
    <source>
        <dbReference type="SAM" id="Phobius"/>
    </source>
</evidence>
<dbReference type="Gene3D" id="1.20.1250.20">
    <property type="entry name" value="MFS general substrate transporter like domains"/>
    <property type="match status" value="2"/>
</dbReference>
<dbReference type="GO" id="GO:0016020">
    <property type="term" value="C:membrane"/>
    <property type="evidence" value="ECO:0007669"/>
    <property type="project" value="UniProtKB-SubCell"/>
</dbReference>
<organism evidence="9 10">
    <name type="scientific">Trichoderma harzianum CBS 226.95</name>
    <dbReference type="NCBI Taxonomy" id="983964"/>
    <lineage>
        <taxon>Eukaryota</taxon>
        <taxon>Fungi</taxon>
        <taxon>Dikarya</taxon>
        <taxon>Ascomycota</taxon>
        <taxon>Pezizomycotina</taxon>
        <taxon>Sordariomycetes</taxon>
        <taxon>Hypocreomycetidae</taxon>
        <taxon>Hypocreales</taxon>
        <taxon>Hypocreaceae</taxon>
        <taxon>Trichoderma</taxon>
    </lineage>
</organism>
<protein>
    <recommendedName>
        <fullName evidence="8">Major facilitator superfamily (MFS) profile domain-containing protein</fullName>
    </recommendedName>
</protein>
<keyword evidence="5 7" id="KW-0472">Membrane</keyword>
<dbReference type="SUPFAM" id="SSF103473">
    <property type="entry name" value="MFS general substrate transporter"/>
    <property type="match status" value="1"/>
</dbReference>
<dbReference type="Pfam" id="PF07690">
    <property type="entry name" value="MFS_1"/>
    <property type="match status" value="1"/>
</dbReference>
<dbReference type="PANTHER" id="PTHR43791">
    <property type="entry name" value="PERMEASE-RELATED"/>
    <property type="match status" value="1"/>
</dbReference>
<feature type="transmembrane region" description="Helical" evidence="7">
    <location>
        <begin position="216"/>
        <end position="237"/>
    </location>
</feature>
<dbReference type="EMBL" id="KZ679695">
    <property type="protein sequence ID" value="PTB48944.1"/>
    <property type="molecule type" value="Genomic_DNA"/>
</dbReference>
<feature type="transmembrane region" description="Helical" evidence="7">
    <location>
        <begin position="408"/>
        <end position="428"/>
    </location>
</feature>
<feature type="transmembrane region" description="Helical" evidence="7">
    <location>
        <begin position="319"/>
        <end position="337"/>
    </location>
</feature>
<sequence length="499" mass="54715">MAQDIETEKPIVREVSKIAEEKPAFADAALSFLHEVGELTFTEDEEKKLVRVVDWMILPLLAAVYFLQFLDKNLINFANIMGLGKDTNSTPSQFSDLALVFYVAYLVSEPLSSFLLQRLPVAKLLGINVILWGLCLALNSVCKTYASLVALRVLLGIFEACVSPSMIIISCMWYKRREQPLRIGFCCGTVGLGIIVGALCSYGFQHYHGNVFKSWQIMFLVFGLVTIAVGILLLIFLPDNPMTSRLSNRQKAIAIIRLRNDTTGIENKTFKLSQFLEALRDPHTWLICLLTTAINIPNAAVSTFQATIIQGLGYTATQAALISIPSGVIGIIAIWGASYTSFKFNNRSVVIILLVAAGILGGGLMAFLPSQEKVGRLIGTYLTNTIPSTTPIIYSWVAANIAGHTKKITVNAMLLMAFCLGNIIGPLTFTNPPAYTAAKITIVAVLCFAVAIALLLVHLYHRNNVRRMLLSSGDNSQATADSSFLDLTDQENENFIYIL</sequence>
<dbReference type="PROSITE" id="PS50850">
    <property type="entry name" value="MFS"/>
    <property type="match status" value="1"/>
</dbReference>
<dbReference type="GeneID" id="36629765"/>
<evidence type="ECO:0000256" key="2">
    <source>
        <dbReference type="ARBA" id="ARBA00022448"/>
    </source>
</evidence>
<dbReference type="Proteomes" id="UP000241690">
    <property type="component" value="Unassembled WGS sequence"/>
</dbReference>
<feature type="transmembrane region" description="Helical" evidence="7">
    <location>
        <begin position="120"/>
        <end position="141"/>
    </location>
</feature>
<feature type="transmembrane region" description="Helical" evidence="7">
    <location>
        <begin position="90"/>
        <end position="108"/>
    </location>
</feature>